<protein>
    <recommendedName>
        <fullName evidence="6">Periplasmic protein</fullName>
    </recommendedName>
</protein>
<dbReference type="Proteomes" id="UP000829756">
    <property type="component" value="Chromosome"/>
</dbReference>
<dbReference type="EMBL" id="SLXE01000028">
    <property type="protein sequence ID" value="TCP01936.1"/>
    <property type="molecule type" value="Genomic_DNA"/>
</dbReference>
<gene>
    <name evidence="2" type="ORF">EV680_12826</name>
    <name evidence="3" type="ORF">LVJ78_08505</name>
</gene>
<reference evidence="3" key="3">
    <citation type="journal article" date="2022" name="Res Sq">
        <title>Evolution of multicellular longitudinally dividing oral cavity symbionts (Neisseriaceae).</title>
        <authorList>
            <person name="Nyongesa S."/>
            <person name="Weber P."/>
            <person name="Bernet E."/>
            <person name="Pullido F."/>
            <person name="Nieckarz M."/>
            <person name="Delaby M."/>
            <person name="Nieves C."/>
            <person name="Viehboeck T."/>
            <person name="Krause N."/>
            <person name="Rivera-Millot A."/>
            <person name="Nakamura A."/>
            <person name="Vischer N."/>
            <person name="VanNieuwenhze M."/>
            <person name="Brun Y."/>
            <person name="Cava F."/>
            <person name="Bulgheresi S."/>
            <person name="Veyrier F."/>
        </authorList>
    </citation>
    <scope>NUCLEOTIDE SEQUENCE</scope>
    <source>
        <strain evidence="3">1258/02</strain>
    </source>
</reference>
<reference evidence="3" key="2">
    <citation type="submission" date="2021-12" db="EMBL/GenBank/DDBJ databases">
        <authorList>
            <person name="Veyrier F.J."/>
        </authorList>
    </citation>
    <scope>NUCLEOTIDE SEQUENCE</scope>
    <source>
        <strain evidence="3">1258/02</strain>
    </source>
</reference>
<keyword evidence="1" id="KW-0732">Signal</keyword>
<accession>A0AAE9H0J3</accession>
<evidence type="ECO:0000313" key="2">
    <source>
        <dbReference type="EMBL" id="TCP01936.1"/>
    </source>
</evidence>
<dbReference type="EMBL" id="CP091507">
    <property type="protein sequence ID" value="UOO78744.1"/>
    <property type="molecule type" value="Genomic_DNA"/>
</dbReference>
<name>A0AAE9H0J3_9NEIS</name>
<dbReference type="KEGG" id="usu:LVJ78_08505"/>
<proteinExistence type="predicted"/>
<reference evidence="2 4" key="1">
    <citation type="submission" date="2019-03" db="EMBL/GenBank/DDBJ databases">
        <title>Genomic Encyclopedia of Type Strains, Phase IV (KMG-IV): sequencing the most valuable type-strain genomes for metagenomic binning, comparative biology and taxonomic classification.</title>
        <authorList>
            <person name="Goeker M."/>
        </authorList>
    </citation>
    <scope>NUCLEOTIDE SEQUENCE [LARGE SCALE GENOMIC DNA]</scope>
    <source>
        <strain evidence="2 4">DSM 17474</strain>
    </source>
</reference>
<dbReference type="RefSeq" id="WP_132954516.1">
    <property type="nucleotide sequence ID" value="NZ_CALJUB010000145.1"/>
</dbReference>
<evidence type="ECO:0000313" key="3">
    <source>
        <dbReference type="EMBL" id="UOO78744.1"/>
    </source>
</evidence>
<evidence type="ECO:0000256" key="1">
    <source>
        <dbReference type="SAM" id="SignalP"/>
    </source>
</evidence>
<evidence type="ECO:0008006" key="6">
    <source>
        <dbReference type="Google" id="ProtNLM"/>
    </source>
</evidence>
<sequence length="95" mass="9504">MKQTQRFALLAAVAALALGANAYAAKEIKIAANNSGYSADDAQKLASTAVSMGVKEPVNLSLAGGNLTVSGSSATQCVFKVGSGSKPQIQGVSCK</sequence>
<keyword evidence="4" id="KW-1185">Reference proteome</keyword>
<evidence type="ECO:0000313" key="5">
    <source>
        <dbReference type="Proteomes" id="UP000829756"/>
    </source>
</evidence>
<dbReference type="AlphaFoldDB" id="A0AAE9H0J3"/>
<dbReference type="Proteomes" id="UP000294721">
    <property type="component" value="Unassembled WGS sequence"/>
</dbReference>
<feature type="chain" id="PRO_5042208185" description="Periplasmic protein" evidence="1">
    <location>
        <begin position="25"/>
        <end position="95"/>
    </location>
</feature>
<organism evidence="3 5">
    <name type="scientific">Uruburuella suis</name>
    <dbReference type="NCBI Taxonomy" id="252130"/>
    <lineage>
        <taxon>Bacteria</taxon>
        <taxon>Pseudomonadati</taxon>
        <taxon>Pseudomonadota</taxon>
        <taxon>Betaproteobacteria</taxon>
        <taxon>Neisseriales</taxon>
        <taxon>Neisseriaceae</taxon>
        <taxon>Uruburuella</taxon>
    </lineage>
</organism>
<feature type="signal peptide" evidence="1">
    <location>
        <begin position="1"/>
        <end position="24"/>
    </location>
</feature>
<evidence type="ECO:0000313" key="4">
    <source>
        <dbReference type="Proteomes" id="UP000294721"/>
    </source>
</evidence>